<accession>A0A0E9V9Q7</accession>
<organism evidence="2">
    <name type="scientific">Anguilla anguilla</name>
    <name type="common">European freshwater eel</name>
    <name type="synonym">Muraena anguilla</name>
    <dbReference type="NCBI Taxonomy" id="7936"/>
    <lineage>
        <taxon>Eukaryota</taxon>
        <taxon>Metazoa</taxon>
        <taxon>Chordata</taxon>
        <taxon>Craniata</taxon>
        <taxon>Vertebrata</taxon>
        <taxon>Euteleostomi</taxon>
        <taxon>Actinopterygii</taxon>
        <taxon>Neopterygii</taxon>
        <taxon>Teleostei</taxon>
        <taxon>Anguilliformes</taxon>
        <taxon>Anguillidae</taxon>
        <taxon>Anguilla</taxon>
    </lineage>
</organism>
<proteinExistence type="predicted"/>
<protein>
    <submittedName>
        <fullName evidence="2">Uncharacterized protein</fullName>
    </submittedName>
</protein>
<name>A0A0E9V9Q7_ANGAN</name>
<feature type="region of interest" description="Disordered" evidence="1">
    <location>
        <begin position="1"/>
        <end position="34"/>
    </location>
</feature>
<evidence type="ECO:0000256" key="1">
    <source>
        <dbReference type="SAM" id="MobiDB-lite"/>
    </source>
</evidence>
<reference evidence="2" key="2">
    <citation type="journal article" date="2015" name="Fish Shellfish Immunol.">
        <title>Early steps in the European eel (Anguilla anguilla)-Vibrio vulnificus interaction in the gills: Role of the RtxA13 toxin.</title>
        <authorList>
            <person name="Callol A."/>
            <person name="Pajuelo D."/>
            <person name="Ebbesson L."/>
            <person name="Teles M."/>
            <person name="MacKenzie S."/>
            <person name="Amaro C."/>
        </authorList>
    </citation>
    <scope>NUCLEOTIDE SEQUENCE</scope>
</reference>
<evidence type="ECO:0000313" key="2">
    <source>
        <dbReference type="EMBL" id="JAH74834.1"/>
    </source>
</evidence>
<sequence>MRNSHFVHPDPETEGNQSTGKQEHFTDLLKPSRNQSERRYCIHHTAHNMRSLILIVHIVHTQGKGGGTVTSQLLQRPTKQY</sequence>
<reference evidence="2" key="1">
    <citation type="submission" date="2014-11" db="EMBL/GenBank/DDBJ databases">
        <authorList>
            <person name="Amaro Gonzalez C."/>
        </authorList>
    </citation>
    <scope>NUCLEOTIDE SEQUENCE</scope>
</reference>
<dbReference type="EMBL" id="GBXM01033743">
    <property type="protein sequence ID" value="JAH74834.1"/>
    <property type="molecule type" value="Transcribed_RNA"/>
</dbReference>
<dbReference type="AlphaFoldDB" id="A0A0E9V9Q7"/>